<sequence length="295" mass="32536">MLGPLVSCLLLIGSQRTGTRYTLDAMEAELGRSGAQTFFHPGEPFSGLSFGGYPDFGSKVIHKFSSKTGVEGDVESVPDWVGIKIMYSQGISKWGSRLVPDLANSTACGCKVHVVHLQRRNKLAQWISVKSNKQDKALVARQRKAKGDLDRAPDDRHVAHPTSKEDAALVLARTASMRLSTAGLVRQLETLLREDLMVAAAWGQAFEDPPVDLPYFPLYYEDLTLAWSQLCSFLHAGSSANDCATRQPPDSNHTRIHEPTEHTLHDMIANGDEVADALRGTRFEWMARELGAYND</sequence>
<accession>A0A7S1VQW8</accession>
<feature type="compositionally biased region" description="Basic and acidic residues" evidence="1">
    <location>
        <begin position="145"/>
        <end position="163"/>
    </location>
</feature>
<proteinExistence type="predicted"/>
<evidence type="ECO:0000313" key="2">
    <source>
        <dbReference type="EMBL" id="CAD9307990.1"/>
    </source>
</evidence>
<reference evidence="2" key="1">
    <citation type="submission" date="2021-01" db="EMBL/GenBank/DDBJ databases">
        <authorList>
            <person name="Corre E."/>
            <person name="Pelletier E."/>
            <person name="Niang G."/>
            <person name="Scheremetjew M."/>
            <person name="Finn R."/>
            <person name="Kale V."/>
            <person name="Holt S."/>
            <person name="Cochrane G."/>
            <person name="Meng A."/>
            <person name="Brown T."/>
            <person name="Cohen L."/>
        </authorList>
    </citation>
    <scope>NUCLEOTIDE SEQUENCE</scope>
    <source>
        <strain evidence="2">ATCC 50979</strain>
    </source>
</reference>
<protein>
    <submittedName>
        <fullName evidence="2">Uncharacterized protein</fullName>
    </submittedName>
</protein>
<feature type="region of interest" description="Disordered" evidence="1">
    <location>
        <begin position="143"/>
        <end position="163"/>
    </location>
</feature>
<name>A0A7S1VQW8_9EUKA</name>
<dbReference type="InterPro" id="IPR027417">
    <property type="entry name" value="P-loop_NTPase"/>
</dbReference>
<gene>
    <name evidence="2" type="ORF">SSP0437_LOCUS11666</name>
</gene>
<dbReference type="AlphaFoldDB" id="A0A7S1VQW8"/>
<evidence type="ECO:0000256" key="1">
    <source>
        <dbReference type="SAM" id="MobiDB-lite"/>
    </source>
</evidence>
<dbReference type="EMBL" id="HBGL01014922">
    <property type="protein sequence ID" value="CAD9307990.1"/>
    <property type="molecule type" value="Transcribed_RNA"/>
</dbReference>
<organism evidence="2">
    <name type="scientific">Sexangularia sp. CB-2014</name>
    <dbReference type="NCBI Taxonomy" id="1486929"/>
    <lineage>
        <taxon>Eukaryota</taxon>
        <taxon>Amoebozoa</taxon>
        <taxon>Tubulinea</taxon>
        <taxon>Elardia</taxon>
        <taxon>Arcellinida</taxon>
        <taxon>Arcellinida incertae sedis</taxon>
        <taxon>Sexangularia</taxon>
    </lineage>
</organism>
<dbReference type="Gene3D" id="3.40.50.300">
    <property type="entry name" value="P-loop containing nucleotide triphosphate hydrolases"/>
    <property type="match status" value="1"/>
</dbReference>